<dbReference type="Pfam" id="PF00107">
    <property type="entry name" value="ADH_zinc_N"/>
    <property type="match status" value="1"/>
</dbReference>
<dbReference type="CDD" id="cd08253">
    <property type="entry name" value="zeta_crystallin"/>
    <property type="match status" value="1"/>
</dbReference>
<dbReference type="GO" id="GO:0008270">
    <property type="term" value="F:zinc ion binding"/>
    <property type="evidence" value="ECO:0007669"/>
    <property type="project" value="InterPro"/>
</dbReference>
<dbReference type="InterPro" id="IPR013149">
    <property type="entry name" value="ADH-like_C"/>
</dbReference>
<name>A0AA95MPY9_9BACI</name>
<proteinExistence type="predicted"/>
<keyword evidence="4" id="KW-0521">NADP</keyword>
<dbReference type="InterPro" id="IPR036291">
    <property type="entry name" value="NAD(P)-bd_dom_sf"/>
</dbReference>
<keyword evidence="6" id="KW-0007">Acetylation</keyword>
<evidence type="ECO:0000256" key="2">
    <source>
        <dbReference type="ARBA" id="ARBA00011881"/>
    </source>
</evidence>
<dbReference type="PROSITE" id="PS01162">
    <property type="entry name" value="QOR_ZETA_CRYSTAL"/>
    <property type="match status" value="1"/>
</dbReference>
<dbReference type="PANTHER" id="PTHR44154">
    <property type="entry name" value="QUINONE OXIDOREDUCTASE"/>
    <property type="match status" value="1"/>
</dbReference>
<dbReference type="InterPro" id="IPR020843">
    <property type="entry name" value="ER"/>
</dbReference>
<keyword evidence="5" id="KW-0694">RNA-binding</keyword>
<evidence type="ECO:0000256" key="5">
    <source>
        <dbReference type="ARBA" id="ARBA00022884"/>
    </source>
</evidence>
<accession>A0AA95MPY9</accession>
<evidence type="ECO:0000259" key="7">
    <source>
        <dbReference type="SMART" id="SM00829"/>
    </source>
</evidence>
<dbReference type="Pfam" id="PF08240">
    <property type="entry name" value="ADH_N"/>
    <property type="match status" value="1"/>
</dbReference>
<reference evidence="8" key="1">
    <citation type="submission" date="2023-05" db="EMBL/GenBank/DDBJ databases">
        <title>Comparative genomics of Bacillaceae isolates and their secondary metabolite potential.</title>
        <authorList>
            <person name="Song L."/>
            <person name="Nielsen L.J."/>
            <person name="Mohite O."/>
            <person name="Xu X."/>
            <person name="Weber T."/>
            <person name="Kovacs A.T."/>
        </authorList>
    </citation>
    <scope>NUCLEOTIDE SEQUENCE</scope>
    <source>
        <strain evidence="8">XLM17</strain>
    </source>
</reference>
<organism evidence="8 9">
    <name type="scientific">Neobacillus novalis</name>
    <dbReference type="NCBI Taxonomy" id="220687"/>
    <lineage>
        <taxon>Bacteria</taxon>
        <taxon>Bacillati</taxon>
        <taxon>Bacillota</taxon>
        <taxon>Bacilli</taxon>
        <taxon>Bacillales</taxon>
        <taxon>Bacillaceae</taxon>
        <taxon>Neobacillus</taxon>
    </lineage>
</organism>
<dbReference type="GO" id="GO:0003960">
    <property type="term" value="F:quinone reductase (NADPH) activity"/>
    <property type="evidence" value="ECO:0007669"/>
    <property type="project" value="TreeGrafter"/>
</dbReference>
<dbReference type="PANTHER" id="PTHR44154:SF1">
    <property type="entry name" value="QUINONE OXIDOREDUCTASE"/>
    <property type="match status" value="1"/>
</dbReference>
<feature type="domain" description="Enoyl reductase (ER)" evidence="7">
    <location>
        <begin position="10"/>
        <end position="323"/>
    </location>
</feature>
<dbReference type="Gene3D" id="3.40.50.720">
    <property type="entry name" value="NAD(P)-binding Rossmann-like Domain"/>
    <property type="match status" value="1"/>
</dbReference>
<dbReference type="SUPFAM" id="SSF51735">
    <property type="entry name" value="NAD(P)-binding Rossmann-fold domains"/>
    <property type="match status" value="1"/>
</dbReference>
<evidence type="ECO:0000256" key="3">
    <source>
        <dbReference type="ARBA" id="ARBA00022490"/>
    </source>
</evidence>
<dbReference type="KEGG" id="nnv:QNH39_10085"/>
<dbReference type="GO" id="GO:0070402">
    <property type="term" value="F:NADPH binding"/>
    <property type="evidence" value="ECO:0007669"/>
    <property type="project" value="TreeGrafter"/>
</dbReference>
<dbReference type="InterPro" id="IPR051603">
    <property type="entry name" value="Zinc-ADH_QOR/CCCR"/>
</dbReference>
<gene>
    <name evidence="8" type="ORF">QNH39_10085</name>
</gene>
<evidence type="ECO:0000256" key="1">
    <source>
        <dbReference type="ARBA" id="ARBA00004496"/>
    </source>
</evidence>
<comment type="subunit">
    <text evidence="2">Homotetramer.</text>
</comment>
<dbReference type="AlphaFoldDB" id="A0AA95MPY9"/>
<sequence>MKAIQMSSFGEPEVLKLVEVKEPVPAENEVRVRLYYAGVNPAEAYIRAGGYAFFNPDMPFTPGFDGAGVVDEVGPGVTRLKTGDRVFVASTMAKRKTGTYAEKVVCDVEAVHKLPETVSFEQGAALGIPVTAAYRALFHRAHLKPGETVLVHGASGGVGTLAVQLAKYAGAQVIGTASTEEGIDVVRKSGADAVLNHNQTGYLEALPSITNGAGVDVVIEMLANVNLEEDLKLVNKFGRVVIVGNRGSLDFNPRLTMAKEADVLGMAVWNAPLDEFNESLIAVEAALNNGGLQPFVGTILPLEEAAKAHIQILSSNAKGKMVLEIEKD</sequence>
<dbReference type="EMBL" id="CP126114">
    <property type="protein sequence ID" value="WHY88162.1"/>
    <property type="molecule type" value="Genomic_DNA"/>
</dbReference>
<dbReference type="FunFam" id="3.40.50.720:FF:000244">
    <property type="entry name" value="quinone oxidoreductase"/>
    <property type="match status" value="1"/>
</dbReference>
<keyword evidence="3" id="KW-0963">Cytoplasm</keyword>
<dbReference type="InterPro" id="IPR002364">
    <property type="entry name" value="Quin_OxRdtase/zeta-crystal_CS"/>
</dbReference>
<evidence type="ECO:0000256" key="4">
    <source>
        <dbReference type="ARBA" id="ARBA00022857"/>
    </source>
</evidence>
<protein>
    <submittedName>
        <fullName evidence="8">NADPH:quinone reductase</fullName>
    </submittedName>
</protein>
<dbReference type="GO" id="GO:0005829">
    <property type="term" value="C:cytosol"/>
    <property type="evidence" value="ECO:0007669"/>
    <property type="project" value="TreeGrafter"/>
</dbReference>
<dbReference type="SUPFAM" id="SSF50129">
    <property type="entry name" value="GroES-like"/>
    <property type="match status" value="1"/>
</dbReference>
<evidence type="ECO:0000313" key="8">
    <source>
        <dbReference type="EMBL" id="WHY88162.1"/>
    </source>
</evidence>
<dbReference type="InterPro" id="IPR013154">
    <property type="entry name" value="ADH-like_N"/>
</dbReference>
<dbReference type="GO" id="GO:0003730">
    <property type="term" value="F:mRNA 3'-UTR binding"/>
    <property type="evidence" value="ECO:0007669"/>
    <property type="project" value="TreeGrafter"/>
</dbReference>
<dbReference type="InterPro" id="IPR011032">
    <property type="entry name" value="GroES-like_sf"/>
</dbReference>
<evidence type="ECO:0000256" key="6">
    <source>
        <dbReference type="ARBA" id="ARBA00022990"/>
    </source>
</evidence>
<comment type="subcellular location">
    <subcellularLocation>
        <location evidence="1">Cytoplasm</location>
    </subcellularLocation>
</comment>
<dbReference type="RefSeq" id="WP_066085535.1">
    <property type="nucleotide sequence ID" value="NZ_CP126114.1"/>
</dbReference>
<dbReference type="Gene3D" id="3.90.180.10">
    <property type="entry name" value="Medium-chain alcohol dehydrogenases, catalytic domain"/>
    <property type="match status" value="1"/>
</dbReference>
<keyword evidence="9" id="KW-1185">Reference proteome</keyword>
<dbReference type="SMART" id="SM00829">
    <property type="entry name" value="PKS_ER"/>
    <property type="match status" value="1"/>
</dbReference>
<evidence type="ECO:0000313" key="9">
    <source>
        <dbReference type="Proteomes" id="UP001178288"/>
    </source>
</evidence>
<dbReference type="Proteomes" id="UP001178288">
    <property type="component" value="Chromosome"/>
</dbReference>